<dbReference type="Pfam" id="PF04055">
    <property type="entry name" value="Radical_SAM"/>
    <property type="match status" value="1"/>
</dbReference>
<keyword evidence="3" id="KW-0411">Iron-sulfur</keyword>
<keyword evidence="1" id="KW-0479">Metal-binding</keyword>
<dbReference type="InterPro" id="IPR058240">
    <property type="entry name" value="rSAM_sf"/>
</dbReference>
<dbReference type="InterPro" id="IPR040086">
    <property type="entry name" value="MJ0683-like"/>
</dbReference>
<dbReference type="Proteomes" id="UP000190166">
    <property type="component" value="Unassembled WGS sequence"/>
</dbReference>
<dbReference type="SFLD" id="SFLDG01084">
    <property type="entry name" value="Uncharacterised_Radical_SAM_Su"/>
    <property type="match status" value="1"/>
</dbReference>
<evidence type="ECO:0000259" key="4">
    <source>
        <dbReference type="Pfam" id="PF04055"/>
    </source>
</evidence>
<dbReference type="SUPFAM" id="SSF102114">
    <property type="entry name" value="Radical SAM enzymes"/>
    <property type="match status" value="1"/>
</dbReference>
<keyword evidence="2" id="KW-0408">Iron</keyword>
<dbReference type="STRING" id="393003.SAMN05660461_1560"/>
<dbReference type="RefSeq" id="WP_079468818.1">
    <property type="nucleotide sequence ID" value="NZ_FUZZ01000001.1"/>
</dbReference>
<dbReference type="GO" id="GO:0051536">
    <property type="term" value="F:iron-sulfur cluster binding"/>
    <property type="evidence" value="ECO:0007669"/>
    <property type="project" value="UniProtKB-KW"/>
</dbReference>
<dbReference type="CDD" id="cd01335">
    <property type="entry name" value="Radical_SAM"/>
    <property type="match status" value="1"/>
</dbReference>
<accession>A0A1T5NGV8</accession>
<evidence type="ECO:0000313" key="6">
    <source>
        <dbReference type="Proteomes" id="UP000190166"/>
    </source>
</evidence>
<organism evidence="5 6">
    <name type="scientific">Chitinophaga ginsengisegetis</name>
    <dbReference type="NCBI Taxonomy" id="393003"/>
    <lineage>
        <taxon>Bacteria</taxon>
        <taxon>Pseudomonadati</taxon>
        <taxon>Bacteroidota</taxon>
        <taxon>Chitinophagia</taxon>
        <taxon>Chitinophagales</taxon>
        <taxon>Chitinophagaceae</taxon>
        <taxon>Chitinophaga</taxon>
    </lineage>
</organism>
<reference evidence="5 6" key="1">
    <citation type="submission" date="2017-02" db="EMBL/GenBank/DDBJ databases">
        <authorList>
            <person name="Peterson S.W."/>
        </authorList>
    </citation>
    <scope>NUCLEOTIDE SEQUENCE [LARGE SCALE GENOMIC DNA]</scope>
    <source>
        <strain evidence="5 6">DSM 18108</strain>
    </source>
</reference>
<dbReference type="SFLD" id="SFLDS00029">
    <property type="entry name" value="Radical_SAM"/>
    <property type="match status" value="1"/>
</dbReference>
<evidence type="ECO:0000256" key="2">
    <source>
        <dbReference type="ARBA" id="ARBA00023004"/>
    </source>
</evidence>
<keyword evidence="5" id="KW-0456">Lyase</keyword>
<evidence type="ECO:0000256" key="1">
    <source>
        <dbReference type="ARBA" id="ARBA00022723"/>
    </source>
</evidence>
<protein>
    <submittedName>
        <fullName evidence="5">DNA repair photolyase</fullName>
    </submittedName>
</protein>
<dbReference type="Gene3D" id="3.80.30.30">
    <property type="match status" value="1"/>
</dbReference>
<proteinExistence type="predicted"/>
<dbReference type="EMBL" id="FUZZ01000001">
    <property type="protein sequence ID" value="SKC99685.1"/>
    <property type="molecule type" value="Genomic_DNA"/>
</dbReference>
<dbReference type="PANTHER" id="PTHR43432:SF5">
    <property type="entry name" value="ELP3_MIAA_NIFB-LIKE RADICAL SAM CORE DOMAIN-CONTAINING PROTEIN"/>
    <property type="match status" value="1"/>
</dbReference>
<dbReference type="GO" id="GO:0046872">
    <property type="term" value="F:metal ion binding"/>
    <property type="evidence" value="ECO:0007669"/>
    <property type="project" value="UniProtKB-KW"/>
</dbReference>
<keyword evidence="6" id="KW-1185">Reference proteome</keyword>
<dbReference type="AlphaFoldDB" id="A0A1T5NGV8"/>
<evidence type="ECO:0000256" key="3">
    <source>
        <dbReference type="ARBA" id="ARBA00023014"/>
    </source>
</evidence>
<name>A0A1T5NGV8_9BACT</name>
<sequence>MPRYITVTSLLNKTKRRDPWFLDDYTINPYSGCAFNCLYCYIRGSKYGINMAEKLSVKENALTILRRQLAARARKQQQGFVVLSSVTDAYLPLEEKELLTRSILELLLEYRFPVHIITKSPLVLRDLDILRQINEQAVLPADMALYRHKAMITFSFSTIDPIIGKQFEPGAPDPAQRLLALKSCADAGFMTGVSLMPLLPFITDRPEQLARLYAAFHQHGARYVFPASTTLWGDEAADSKQLVMQAVQQYYPQYAEQYRLLFAHGSQVPATYNNALQAAAAAEAARYHLLSEIPFK</sequence>
<evidence type="ECO:0000313" key="5">
    <source>
        <dbReference type="EMBL" id="SKC99685.1"/>
    </source>
</evidence>
<dbReference type="PANTHER" id="PTHR43432">
    <property type="entry name" value="SLR0285 PROTEIN"/>
    <property type="match status" value="1"/>
</dbReference>
<dbReference type="GO" id="GO:0016829">
    <property type="term" value="F:lyase activity"/>
    <property type="evidence" value="ECO:0007669"/>
    <property type="project" value="UniProtKB-KW"/>
</dbReference>
<gene>
    <name evidence="5" type="ORF">SAMN05660461_1560</name>
</gene>
<dbReference type="InterPro" id="IPR007197">
    <property type="entry name" value="rSAM"/>
</dbReference>
<feature type="domain" description="Radical SAM core" evidence="4">
    <location>
        <begin position="27"/>
        <end position="212"/>
    </location>
</feature>